<proteinExistence type="predicted"/>
<keyword evidence="2" id="KW-1185">Reference proteome</keyword>
<reference evidence="1 2" key="1">
    <citation type="journal article" date="2023" name="Hortic Res">
        <title>Pangenome of water caltrop reveals structural variations and asymmetric subgenome divergence after allopolyploidization.</title>
        <authorList>
            <person name="Zhang X."/>
            <person name="Chen Y."/>
            <person name="Wang L."/>
            <person name="Yuan Y."/>
            <person name="Fang M."/>
            <person name="Shi L."/>
            <person name="Lu R."/>
            <person name="Comes H.P."/>
            <person name="Ma Y."/>
            <person name="Chen Y."/>
            <person name="Huang G."/>
            <person name="Zhou Y."/>
            <person name="Zheng Z."/>
            <person name="Qiu Y."/>
        </authorList>
    </citation>
    <scope>NUCLEOTIDE SEQUENCE [LARGE SCALE GENOMIC DNA]</scope>
    <source>
        <strain evidence="1">F231</strain>
    </source>
</reference>
<accession>A0AAN7KPW6</accession>
<dbReference type="EMBL" id="JAXQNO010000022">
    <property type="protein sequence ID" value="KAK4766867.1"/>
    <property type="molecule type" value="Genomic_DNA"/>
</dbReference>
<name>A0AAN7KPW6_TRANT</name>
<comment type="caution">
    <text evidence="1">The sequence shown here is derived from an EMBL/GenBank/DDBJ whole genome shotgun (WGS) entry which is preliminary data.</text>
</comment>
<sequence length="192" mass="21749">MSCEFETRRWSEFKNITLDSQSIYFPISEPYRQRTSRQMTSLARKRTCPFSMTKLNNFQRQLEEEEFDHGRQRLPTSPSSSACVDHHSWSLVSLPETRRLRGGKCGFKLGLQEDTDSPTSPNGRSLYPLQVFQFPSTAAAFAAVFVVSLATICSTPTTTTTVKLFALASTTHGELRARFSQRIHRGNGMDAR</sequence>
<gene>
    <name evidence="1" type="ORF">SAY86_014618</name>
</gene>
<protein>
    <submittedName>
        <fullName evidence="1">Uncharacterized protein</fullName>
    </submittedName>
</protein>
<organism evidence="1 2">
    <name type="scientific">Trapa natans</name>
    <name type="common">Water chestnut</name>
    <dbReference type="NCBI Taxonomy" id="22666"/>
    <lineage>
        <taxon>Eukaryota</taxon>
        <taxon>Viridiplantae</taxon>
        <taxon>Streptophyta</taxon>
        <taxon>Embryophyta</taxon>
        <taxon>Tracheophyta</taxon>
        <taxon>Spermatophyta</taxon>
        <taxon>Magnoliopsida</taxon>
        <taxon>eudicotyledons</taxon>
        <taxon>Gunneridae</taxon>
        <taxon>Pentapetalae</taxon>
        <taxon>rosids</taxon>
        <taxon>malvids</taxon>
        <taxon>Myrtales</taxon>
        <taxon>Lythraceae</taxon>
        <taxon>Trapa</taxon>
    </lineage>
</organism>
<evidence type="ECO:0000313" key="1">
    <source>
        <dbReference type="EMBL" id="KAK4766867.1"/>
    </source>
</evidence>
<evidence type="ECO:0000313" key="2">
    <source>
        <dbReference type="Proteomes" id="UP001346149"/>
    </source>
</evidence>
<dbReference type="AlphaFoldDB" id="A0AAN7KPW6"/>
<dbReference type="Proteomes" id="UP001346149">
    <property type="component" value="Unassembled WGS sequence"/>
</dbReference>